<gene>
    <name evidence="2" type="ORF">PSYICH_LOCUS4071</name>
</gene>
<evidence type="ECO:0008006" key="4">
    <source>
        <dbReference type="Google" id="ProtNLM"/>
    </source>
</evidence>
<dbReference type="AlphaFoldDB" id="A0A9P0CPL7"/>
<accession>A0A9P0CPL7</accession>
<dbReference type="Pfam" id="PF14774">
    <property type="entry name" value="FAM177"/>
    <property type="match status" value="1"/>
</dbReference>
<reference evidence="2" key="1">
    <citation type="submission" date="2022-01" db="EMBL/GenBank/DDBJ databases">
        <authorList>
            <person name="King R."/>
        </authorList>
    </citation>
    <scope>NUCLEOTIDE SEQUENCE</scope>
</reference>
<proteinExistence type="predicted"/>
<protein>
    <recommendedName>
        <fullName evidence="4">Protein FAM177A1</fullName>
    </recommendedName>
</protein>
<evidence type="ECO:0000313" key="3">
    <source>
        <dbReference type="Proteomes" id="UP001153636"/>
    </source>
</evidence>
<dbReference type="InterPro" id="IPR028260">
    <property type="entry name" value="FAM177"/>
</dbReference>
<feature type="region of interest" description="Disordered" evidence="1">
    <location>
        <begin position="118"/>
        <end position="153"/>
    </location>
</feature>
<name>A0A9P0CPL7_9CUCU</name>
<dbReference type="PANTHER" id="PTHR31206:SF1">
    <property type="entry name" value="LP10445P"/>
    <property type="match status" value="1"/>
</dbReference>
<evidence type="ECO:0000313" key="2">
    <source>
        <dbReference type="EMBL" id="CAH1102422.1"/>
    </source>
</evidence>
<dbReference type="EMBL" id="OV651825">
    <property type="protein sequence ID" value="CAH1102422.1"/>
    <property type="molecule type" value="Genomic_DNA"/>
</dbReference>
<keyword evidence="3" id="KW-1185">Reference proteome</keyword>
<feature type="compositionally biased region" description="Basic and acidic residues" evidence="1">
    <location>
        <begin position="118"/>
        <end position="127"/>
    </location>
</feature>
<dbReference type="Proteomes" id="UP001153636">
    <property type="component" value="Chromosome 13"/>
</dbReference>
<dbReference type="PANTHER" id="PTHR31206">
    <property type="entry name" value="LP10445P"/>
    <property type="match status" value="1"/>
</dbReference>
<organism evidence="2 3">
    <name type="scientific">Psylliodes chrysocephalus</name>
    <dbReference type="NCBI Taxonomy" id="3402493"/>
    <lineage>
        <taxon>Eukaryota</taxon>
        <taxon>Metazoa</taxon>
        <taxon>Ecdysozoa</taxon>
        <taxon>Arthropoda</taxon>
        <taxon>Hexapoda</taxon>
        <taxon>Insecta</taxon>
        <taxon>Pterygota</taxon>
        <taxon>Neoptera</taxon>
        <taxon>Endopterygota</taxon>
        <taxon>Coleoptera</taxon>
        <taxon>Polyphaga</taxon>
        <taxon>Cucujiformia</taxon>
        <taxon>Chrysomeloidea</taxon>
        <taxon>Chrysomelidae</taxon>
        <taxon>Galerucinae</taxon>
        <taxon>Alticini</taxon>
        <taxon>Psylliodes</taxon>
    </lineage>
</organism>
<sequence>MKMVLVRPEENLISNEADSQNATVRVKTPKRILHFSDGILEEYSTDEEDNVDNSKNNQEIVNTNNMTWGPWFMYKAWSAGSSTLSVMDTMGEFLASVFGITTPRYYFEIEEYKRREEQKLRQQEREGGWSQTSNTTVSVPLKEMTKGAQPIDV</sequence>
<evidence type="ECO:0000256" key="1">
    <source>
        <dbReference type="SAM" id="MobiDB-lite"/>
    </source>
</evidence>
<dbReference type="OrthoDB" id="45963at2759"/>
<feature type="compositionally biased region" description="Polar residues" evidence="1">
    <location>
        <begin position="129"/>
        <end position="138"/>
    </location>
</feature>